<comment type="caution">
    <text evidence="1">The sequence shown here is derived from an EMBL/GenBank/DDBJ whole genome shotgun (WGS) entry which is preliminary data.</text>
</comment>
<sequence length="177" mass="19678">MQSSRNVPIEELLRSAEEREEAGDALGAEALLGRVISLKPEFSLAWYRRGMLRLFEQEAFEEALADLRRAEELGVDGVGIPVSQLHYLHGECLFGLGRFEEADARLAQGLIGEQDEVLRAEIYYRRAECADELERPEALREALTGFLAHKAAYLDSGGDGEQIEWAETRLAGLSGGR</sequence>
<protein>
    <recommendedName>
        <fullName evidence="3">Tetratricopeptide repeat protein</fullName>
    </recommendedName>
</protein>
<accession>A0A084T210</accession>
<dbReference type="EMBL" id="JPMI01000004">
    <property type="protein sequence ID" value="KFA94745.1"/>
    <property type="molecule type" value="Genomic_DNA"/>
</dbReference>
<organism evidence="1 2">
    <name type="scientific">Archangium violaceum Cb vi76</name>
    <dbReference type="NCBI Taxonomy" id="1406225"/>
    <lineage>
        <taxon>Bacteria</taxon>
        <taxon>Pseudomonadati</taxon>
        <taxon>Myxococcota</taxon>
        <taxon>Myxococcia</taxon>
        <taxon>Myxococcales</taxon>
        <taxon>Cystobacterineae</taxon>
        <taxon>Archangiaceae</taxon>
        <taxon>Archangium</taxon>
    </lineage>
</organism>
<gene>
    <name evidence="1" type="ORF">Q664_00780</name>
</gene>
<dbReference type="AlphaFoldDB" id="A0A084T210"/>
<dbReference type="RefSeq" id="WP_043388619.1">
    <property type="nucleotide sequence ID" value="NZ_JPMI01000004.1"/>
</dbReference>
<dbReference type="Proteomes" id="UP000028547">
    <property type="component" value="Unassembled WGS sequence"/>
</dbReference>
<proteinExistence type="predicted"/>
<dbReference type="Gene3D" id="1.25.40.10">
    <property type="entry name" value="Tetratricopeptide repeat domain"/>
    <property type="match status" value="1"/>
</dbReference>
<evidence type="ECO:0008006" key="3">
    <source>
        <dbReference type="Google" id="ProtNLM"/>
    </source>
</evidence>
<evidence type="ECO:0000313" key="2">
    <source>
        <dbReference type="Proteomes" id="UP000028547"/>
    </source>
</evidence>
<evidence type="ECO:0000313" key="1">
    <source>
        <dbReference type="EMBL" id="KFA94745.1"/>
    </source>
</evidence>
<reference evidence="1 2" key="1">
    <citation type="submission" date="2014-07" db="EMBL/GenBank/DDBJ databases">
        <title>Draft Genome Sequence of Gephyronic Acid Producer, Cystobacter violaceus Strain Cb vi76.</title>
        <authorList>
            <person name="Stevens D.C."/>
            <person name="Young J."/>
            <person name="Carmichael R."/>
            <person name="Tan J."/>
            <person name="Taylor R.E."/>
        </authorList>
    </citation>
    <scope>NUCLEOTIDE SEQUENCE [LARGE SCALE GENOMIC DNA]</scope>
    <source>
        <strain evidence="1 2">Cb vi76</strain>
    </source>
</reference>
<dbReference type="InterPro" id="IPR011990">
    <property type="entry name" value="TPR-like_helical_dom_sf"/>
</dbReference>
<dbReference type="SUPFAM" id="SSF48452">
    <property type="entry name" value="TPR-like"/>
    <property type="match status" value="1"/>
</dbReference>
<name>A0A084T210_9BACT</name>